<dbReference type="InterPro" id="IPR010105">
    <property type="entry name" value="TonB_sidphr_rcpt"/>
</dbReference>
<dbReference type="InterPro" id="IPR036942">
    <property type="entry name" value="Beta-barrel_TonB_sf"/>
</dbReference>
<organism evidence="19 20">
    <name type="scientific">Myroides pelagicus</name>
    <dbReference type="NCBI Taxonomy" id="270914"/>
    <lineage>
        <taxon>Bacteria</taxon>
        <taxon>Pseudomonadati</taxon>
        <taxon>Bacteroidota</taxon>
        <taxon>Flavobacteriia</taxon>
        <taxon>Flavobacteriales</taxon>
        <taxon>Flavobacteriaceae</taxon>
        <taxon>Myroides</taxon>
    </lineage>
</organism>
<feature type="domain" description="TonB-dependent receptor plug" evidence="18">
    <location>
        <begin position="130"/>
        <end position="229"/>
    </location>
</feature>
<protein>
    <submittedName>
        <fullName evidence="19">TonB-dependent siderophore receptor</fullName>
    </submittedName>
</protein>
<keyword evidence="3 14" id="KW-0813">Transport</keyword>
<dbReference type="Gene3D" id="2.60.40.1120">
    <property type="entry name" value="Carboxypeptidase-like, regulatory domain"/>
    <property type="match status" value="1"/>
</dbReference>
<dbReference type="NCBIfam" id="TIGR01783">
    <property type="entry name" value="TonB-siderophor"/>
    <property type="match status" value="1"/>
</dbReference>
<evidence type="ECO:0000256" key="4">
    <source>
        <dbReference type="ARBA" id="ARBA00022452"/>
    </source>
</evidence>
<evidence type="ECO:0000313" key="20">
    <source>
        <dbReference type="Proteomes" id="UP000488936"/>
    </source>
</evidence>
<keyword evidence="9" id="KW-0406">Ion transport</keyword>
<evidence type="ECO:0000256" key="10">
    <source>
        <dbReference type="ARBA" id="ARBA00023077"/>
    </source>
</evidence>
<dbReference type="InterPro" id="IPR008969">
    <property type="entry name" value="CarboxyPept-like_regulatory"/>
</dbReference>
<evidence type="ECO:0000256" key="11">
    <source>
        <dbReference type="ARBA" id="ARBA00023136"/>
    </source>
</evidence>
<proteinExistence type="inferred from homology"/>
<dbReference type="Gene3D" id="2.40.170.20">
    <property type="entry name" value="TonB-dependent receptor, beta-barrel domain"/>
    <property type="match status" value="1"/>
</dbReference>
<evidence type="ECO:0000256" key="7">
    <source>
        <dbReference type="ARBA" id="ARBA00022729"/>
    </source>
</evidence>
<evidence type="ECO:0000259" key="18">
    <source>
        <dbReference type="Pfam" id="PF07715"/>
    </source>
</evidence>
<evidence type="ECO:0000256" key="2">
    <source>
        <dbReference type="ARBA" id="ARBA00009810"/>
    </source>
</evidence>
<dbReference type="GO" id="GO:0009279">
    <property type="term" value="C:cell outer membrane"/>
    <property type="evidence" value="ECO:0007669"/>
    <property type="project" value="UniProtKB-SubCell"/>
</dbReference>
<dbReference type="SUPFAM" id="SSF56935">
    <property type="entry name" value="Porins"/>
    <property type="match status" value="1"/>
</dbReference>
<keyword evidence="5" id="KW-0410">Iron transport</keyword>
<keyword evidence="8" id="KW-0408">Iron</keyword>
<dbReference type="GO" id="GO:0038023">
    <property type="term" value="F:signaling receptor activity"/>
    <property type="evidence" value="ECO:0007669"/>
    <property type="project" value="InterPro"/>
</dbReference>
<comment type="similarity">
    <text evidence="2 14 15">Belongs to the TonB-dependent receptor family.</text>
</comment>
<dbReference type="GO" id="GO:0015891">
    <property type="term" value="P:siderophore transport"/>
    <property type="evidence" value="ECO:0007669"/>
    <property type="project" value="InterPro"/>
</dbReference>
<evidence type="ECO:0000256" key="13">
    <source>
        <dbReference type="ARBA" id="ARBA00023237"/>
    </source>
</evidence>
<dbReference type="PANTHER" id="PTHR32552">
    <property type="entry name" value="FERRICHROME IRON RECEPTOR-RELATED"/>
    <property type="match status" value="1"/>
</dbReference>
<reference evidence="19 20" key="1">
    <citation type="journal article" date="2006" name="Int. J. Syst. Evol. Microbiol.">
        <title>Myroides pelagicus sp. nov., isolated from seawater in Thailand.</title>
        <authorList>
            <person name="Yoon J."/>
            <person name="Maneerat S."/>
            <person name="Kawai F."/>
            <person name="Yokota A."/>
        </authorList>
    </citation>
    <scope>NUCLEOTIDE SEQUENCE [LARGE SCALE GENOMIC DNA]</scope>
    <source>
        <strain evidence="19 20">SM1T</strain>
    </source>
</reference>
<dbReference type="Pfam" id="PF00593">
    <property type="entry name" value="TonB_dep_Rec_b-barrel"/>
    <property type="match status" value="1"/>
</dbReference>
<evidence type="ECO:0000256" key="6">
    <source>
        <dbReference type="ARBA" id="ARBA00022692"/>
    </source>
</evidence>
<dbReference type="PROSITE" id="PS52016">
    <property type="entry name" value="TONB_DEPENDENT_REC_3"/>
    <property type="match status" value="1"/>
</dbReference>
<dbReference type="EMBL" id="WMJY01000012">
    <property type="protein sequence ID" value="MTH29665.1"/>
    <property type="molecule type" value="Genomic_DNA"/>
</dbReference>
<comment type="subcellular location">
    <subcellularLocation>
        <location evidence="1 14">Cell outer membrane</location>
        <topology evidence="1 14">Multi-pass membrane protein</topology>
    </subcellularLocation>
</comment>
<keyword evidence="11 14" id="KW-0472">Membrane</keyword>
<evidence type="ECO:0000256" key="14">
    <source>
        <dbReference type="PROSITE-ProRule" id="PRU01360"/>
    </source>
</evidence>
<evidence type="ECO:0000256" key="5">
    <source>
        <dbReference type="ARBA" id="ARBA00022496"/>
    </source>
</evidence>
<feature type="chain" id="PRO_5029497504" evidence="16">
    <location>
        <begin position="20"/>
        <end position="802"/>
    </location>
</feature>
<dbReference type="InterPro" id="IPR039426">
    <property type="entry name" value="TonB-dep_rcpt-like"/>
</dbReference>
<evidence type="ECO:0000313" key="19">
    <source>
        <dbReference type="EMBL" id="MTH29665.1"/>
    </source>
</evidence>
<keyword evidence="10 15" id="KW-0798">TonB box</keyword>
<dbReference type="CDD" id="cd01347">
    <property type="entry name" value="ligand_gated_channel"/>
    <property type="match status" value="1"/>
</dbReference>
<dbReference type="GO" id="GO:0015344">
    <property type="term" value="F:siderophore uptake transmembrane transporter activity"/>
    <property type="evidence" value="ECO:0007669"/>
    <property type="project" value="TreeGrafter"/>
</dbReference>
<feature type="signal peptide" evidence="16">
    <location>
        <begin position="1"/>
        <end position="19"/>
    </location>
</feature>
<evidence type="ECO:0000259" key="17">
    <source>
        <dbReference type="Pfam" id="PF00593"/>
    </source>
</evidence>
<dbReference type="AlphaFoldDB" id="A0A7K1GLA6"/>
<name>A0A7K1GLA6_9FLAO</name>
<keyword evidence="7 16" id="KW-0732">Signal</keyword>
<dbReference type="SUPFAM" id="SSF49464">
    <property type="entry name" value="Carboxypeptidase regulatory domain-like"/>
    <property type="match status" value="1"/>
</dbReference>
<evidence type="ECO:0000256" key="8">
    <source>
        <dbReference type="ARBA" id="ARBA00023004"/>
    </source>
</evidence>
<keyword evidence="6 14" id="KW-0812">Transmembrane</keyword>
<dbReference type="Pfam" id="PF13715">
    <property type="entry name" value="CarbopepD_reg_2"/>
    <property type="match status" value="1"/>
</dbReference>
<dbReference type="Proteomes" id="UP000488936">
    <property type="component" value="Unassembled WGS sequence"/>
</dbReference>
<evidence type="ECO:0000256" key="16">
    <source>
        <dbReference type="SAM" id="SignalP"/>
    </source>
</evidence>
<keyword evidence="12 19" id="KW-0675">Receptor</keyword>
<evidence type="ECO:0000256" key="12">
    <source>
        <dbReference type="ARBA" id="ARBA00023170"/>
    </source>
</evidence>
<keyword evidence="13 14" id="KW-0998">Cell outer membrane</keyword>
<dbReference type="InterPro" id="IPR037066">
    <property type="entry name" value="Plug_dom_sf"/>
</dbReference>
<comment type="caution">
    <text evidence="19">The sequence shown here is derived from an EMBL/GenBank/DDBJ whole genome shotgun (WGS) entry which is preliminary data.</text>
</comment>
<dbReference type="PANTHER" id="PTHR32552:SF68">
    <property type="entry name" value="FERRICHROME OUTER MEMBRANE TRANSPORTER_PHAGE RECEPTOR"/>
    <property type="match status" value="1"/>
</dbReference>
<sequence>MKVISTIIFSACCSIVGFAQTSTIKGRVVDEVNKPLPFATIYIENTNITTQTNENGEYVLTDVPQGKQSIKASFVGFSSSVREFNFSKKEEVANFLLANDGQLANITVYGRSNKNVKKLQYLTRLPLGLQDQVQTISIVSDEIIKEQGALSVTDVTRNVAGVTQFASYGGVKESMSIRGFRGTPVLRNGVAMDSDFRTASVVADMQGVESVEVIKGSAAILQGIGNGLGAAGGVINLVTKTPNFQNKREVSFRAGSYGQIRPTVDIEQVLNKKETLSFRFNGAYERNDGWRTYVNNDHYYLNPSLSWKIDDKTKLTLEMDYLNGDYTPDRGTVNLAPDFVDGLYEMPHNKFLGYKQDNQNVQSLNYIARFERKLSEKLSMRVSAVNSIYKTDVESSSIGLLKKQEDITDWSDYAHRKRGLSKSDRDDRNSVIQVDFVGKDVFTGILKHTFQVGFDYRENRLETHNYDAYLDGKIFSEEINVLEDIHNNRPDGIEYRAAKKGAFSESVTPTYGFMAQDYIQIGEKFSALLGIRYSRLNGNTTENATVDRWNPVVGLIFKPQENISTFASYTTTSSLRQSNYKMADGGFAGPADTRQFEFGFKSNWYNDHLGVNFSYYFITQDNLLAEVMTAGGQGTNTYDKVGSLKRNGFELEVNGKITNNLEVMLGYANLYARYIDSPKYVDGSAPMNAPEHSANGWVNYKFTDGKVNGLSLGLGVYYVGKRPVNEYSRTADGHGSYVNMRPFDMPDYTTVNAQIGYTYKNASLKVFANNVFNQLGYTSYYRGGYINEIAPRNFAAQLTYKF</sequence>
<feature type="domain" description="TonB-dependent receptor-like beta-barrel" evidence="17">
    <location>
        <begin position="315"/>
        <end position="771"/>
    </location>
</feature>
<evidence type="ECO:0000256" key="15">
    <source>
        <dbReference type="RuleBase" id="RU003357"/>
    </source>
</evidence>
<dbReference type="InterPro" id="IPR012910">
    <property type="entry name" value="Plug_dom"/>
</dbReference>
<dbReference type="InterPro" id="IPR000531">
    <property type="entry name" value="Beta-barrel_TonB"/>
</dbReference>
<evidence type="ECO:0000256" key="3">
    <source>
        <dbReference type="ARBA" id="ARBA00022448"/>
    </source>
</evidence>
<evidence type="ECO:0000256" key="9">
    <source>
        <dbReference type="ARBA" id="ARBA00023065"/>
    </source>
</evidence>
<accession>A0A7K1GLA6</accession>
<keyword evidence="4 14" id="KW-1134">Transmembrane beta strand</keyword>
<dbReference type="Gene3D" id="2.170.130.10">
    <property type="entry name" value="TonB-dependent receptor, plug domain"/>
    <property type="match status" value="1"/>
</dbReference>
<evidence type="ECO:0000256" key="1">
    <source>
        <dbReference type="ARBA" id="ARBA00004571"/>
    </source>
</evidence>
<gene>
    <name evidence="19" type="ORF">GJV77_07010</name>
</gene>
<dbReference type="Pfam" id="PF07715">
    <property type="entry name" value="Plug"/>
    <property type="match status" value="1"/>
</dbReference>
<dbReference type="RefSeq" id="WP_155035659.1">
    <property type="nucleotide sequence ID" value="NZ_JBHTIG010000039.1"/>
</dbReference>
<keyword evidence="20" id="KW-1185">Reference proteome</keyword>
<dbReference type="OrthoDB" id="1109239at2"/>